<dbReference type="AlphaFoldDB" id="A0A916J2I2"/>
<accession>A0A916J2I2</accession>
<sequence length="318" mass="36339">MQNCTPNGTVVNGVWYPPPGYRNVSDGQEWVDKAYLCTIRRFAKGQAEVMTRRIEPLTYKRYAESAACGGLISLRTKKDRQVLSDEQKAQESFLASVRRSKKAVRFGVKAIGADHLLTLTYRSPEGQEMSDFERLKADWKEFCRLVRKGLPACGDLPARAGLNEWRFVAIPEFQDNGAYHLHVAIVGRQDINFLRRCWYKALGASQDAKGADTPGQVDVKGPSKRWGSRTQNWKPSNLSSYMVKYLHKTFEHTVHAKGSKRYWAGRTNEKPEVVKYWLKAQEYVDAVIETHMLFRHEVMESEGKMWASSGYDAIWFSG</sequence>
<reference evidence="3" key="1">
    <citation type="submission" date="2021-04" db="EMBL/GenBank/DDBJ databases">
        <authorList>
            <person name="Hornung B."/>
        </authorList>
    </citation>
    <scope>NUCLEOTIDE SEQUENCE</scope>
    <source>
        <strain evidence="3">G5G6</strain>
    </source>
</reference>
<proteinExistence type="predicted"/>
<feature type="domain" description="Replication-associated protein ORF2/G2P" evidence="2">
    <location>
        <begin position="115"/>
        <end position="249"/>
    </location>
</feature>
<evidence type="ECO:0000313" key="4">
    <source>
        <dbReference type="Proteomes" id="UP000742786"/>
    </source>
</evidence>
<dbReference type="Proteomes" id="UP000742786">
    <property type="component" value="Unassembled WGS sequence"/>
</dbReference>
<keyword evidence="4" id="KW-1185">Reference proteome</keyword>
<name>A0A916J2I2_9PROT</name>
<comment type="caution">
    <text evidence="3">The sequence shown here is derived from an EMBL/GenBank/DDBJ whole genome shotgun (WGS) entry which is preliminary data.</text>
</comment>
<dbReference type="InterPro" id="IPR056906">
    <property type="entry name" value="ORF2/G2P_dom"/>
</dbReference>
<evidence type="ECO:0000313" key="3">
    <source>
        <dbReference type="EMBL" id="CAG4882796.1"/>
    </source>
</evidence>
<dbReference type="Pfam" id="PF23343">
    <property type="entry name" value="REP_ORF2-G2P"/>
    <property type="match status" value="1"/>
</dbReference>
<organism evidence="3 4">
    <name type="scientific">Georgfuchsia toluolica</name>
    <dbReference type="NCBI Taxonomy" id="424218"/>
    <lineage>
        <taxon>Bacteria</taxon>
        <taxon>Pseudomonadati</taxon>
        <taxon>Pseudomonadota</taxon>
        <taxon>Betaproteobacteria</taxon>
        <taxon>Nitrosomonadales</taxon>
        <taxon>Sterolibacteriaceae</taxon>
        <taxon>Georgfuchsia</taxon>
    </lineage>
</organism>
<evidence type="ECO:0000259" key="2">
    <source>
        <dbReference type="Pfam" id="PF23343"/>
    </source>
</evidence>
<protein>
    <recommendedName>
        <fullName evidence="2">Replication-associated protein ORF2/G2P domain-containing protein</fullName>
    </recommendedName>
</protein>
<evidence type="ECO:0000256" key="1">
    <source>
        <dbReference type="SAM" id="MobiDB-lite"/>
    </source>
</evidence>
<dbReference type="EMBL" id="CAJQUM010000001">
    <property type="protein sequence ID" value="CAG4882796.1"/>
    <property type="molecule type" value="Genomic_DNA"/>
</dbReference>
<gene>
    <name evidence="3" type="ORF">GTOL_10678</name>
</gene>
<feature type="region of interest" description="Disordered" evidence="1">
    <location>
        <begin position="207"/>
        <end position="228"/>
    </location>
</feature>